<dbReference type="InterPro" id="IPR011711">
    <property type="entry name" value="GntR_C"/>
</dbReference>
<name>A0A396BMX6_BACFG</name>
<evidence type="ECO:0000313" key="7">
    <source>
        <dbReference type="Proteomes" id="UP000036847"/>
    </source>
</evidence>
<protein>
    <submittedName>
        <fullName evidence="6">FadR family transcriptional regulator</fullName>
    </submittedName>
</protein>
<reference evidence="5" key="1">
    <citation type="book" date="2014" name="THE 24TH EUROPEAN CONGRESS OF CLINICAL MICROBIOLOGY AND INFECTIOUS DISEASES" publisher="ECCMID 2014" city="Barcelona, Spain">
        <title>Identification of resistance genes in three multidrug-resistant Bacteroides fragilis isolates by whole genome sequencing.</title>
        <editorList>
            <person name="Unknown"/>
            <person name="A."/>
        </editorList>
        <authorList>
            <person name="Sydenham T.V."/>
            <person name="Hasman H."/>
            <person name="Wang M."/>
            <person name="Soki J."/>
            <person name="Nagy E."/>
            <person name="Justesen U.S."/>
        </authorList>
    </citation>
    <scope>NUCLEOTIDE SEQUENCE</scope>
    <source>
        <strain evidence="5">DCMSKEJBY0001B</strain>
    </source>
</reference>
<dbReference type="Proteomes" id="UP000036847">
    <property type="component" value="Chromosome"/>
</dbReference>
<evidence type="ECO:0000313" key="6">
    <source>
        <dbReference type="EMBL" id="RHH06878.1"/>
    </source>
</evidence>
<reference evidence="6 8" key="2">
    <citation type="submission" date="2018-08" db="EMBL/GenBank/DDBJ databases">
        <title>A genome reference for cultivated species of the human gut microbiota.</title>
        <authorList>
            <person name="Zou Y."/>
            <person name="Xue W."/>
            <person name="Luo G."/>
        </authorList>
    </citation>
    <scope>NUCLEOTIDE SEQUENCE [LARGE SCALE GENOMIC DNA]</scope>
    <source>
        <strain evidence="6 8">AM18-6</strain>
    </source>
</reference>
<evidence type="ECO:0000256" key="2">
    <source>
        <dbReference type="ARBA" id="ARBA00023125"/>
    </source>
</evidence>
<evidence type="ECO:0000256" key="3">
    <source>
        <dbReference type="ARBA" id="ARBA00023163"/>
    </source>
</evidence>
<dbReference type="GO" id="GO:0003677">
    <property type="term" value="F:DNA binding"/>
    <property type="evidence" value="ECO:0007669"/>
    <property type="project" value="UniProtKB-KW"/>
</dbReference>
<reference evidence="5 7" key="3">
    <citation type="submission" date="2019-03" db="EMBL/GenBank/DDBJ databases">
        <title>Complete genome assembly of MDR B. fragilis.</title>
        <authorList>
            <person name="Sydenham T.V."/>
            <person name="Hasman H."/>
            <person name="Justesen U.S."/>
        </authorList>
    </citation>
    <scope>NUCLEOTIDE SEQUENCE [LARGE SCALE GENOMIC DNA]</scope>
    <source>
        <strain evidence="5 7">DCMSKEJBY0001B</strain>
    </source>
</reference>
<dbReference type="PROSITE" id="PS50949">
    <property type="entry name" value="HTH_GNTR"/>
    <property type="match status" value="1"/>
</dbReference>
<dbReference type="Gene3D" id="1.10.10.10">
    <property type="entry name" value="Winged helix-like DNA-binding domain superfamily/Winged helix DNA-binding domain"/>
    <property type="match status" value="1"/>
</dbReference>
<keyword evidence="2" id="KW-0238">DNA-binding</keyword>
<dbReference type="SUPFAM" id="SSF48008">
    <property type="entry name" value="GntR ligand-binding domain-like"/>
    <property type="match status" value="1"/>
</dbReference>
<keyword evidence="1" id="KW-0805">Transcription regulation</keyword>
<dbReference type="EMBL" id="QRJE01000039">
    <property type="protein sequence ID" value="RHH06878.1"/>
    <property type="molecule type" value="Genomic_DNA"/>
</dbReference>
<gene>
    <name evidence="6" type="ORF">DW228_20390</name>
    <name evidence="5" type="ORF">EC80_000510</name>
</gene>
<dbReference type="InterPro" id="IPR000524">
    <property type="entry name" value="Tscrpt_reg_HTH_GntR"/>
</dbReference>
<evidence type="ECO:0000313" key="5">
    <source>
        <dbReference type="EMBL" id="QCQ47501.1"/>
    </source>
</evidence>
<dbReference type="PANTHER" id="PTHR43537:SF24">
    <property type="entry name" value="GLUCONATE OPERON TRANSCRIPTIONAL REPRESSOR"/>
    <property type="match status" value="1"/>
</dbReference>
<dbReference type="GO" id="GO:0003700">
    <property type="term" value="F:DNA-binding transcription factor activity"/>
    <property type="evidence" value="ECO:0007669"/>
    <property type="project" value="InterPro"/>
</dbReference>
<dbReference type="CDD" id="cd07377">
    <property type="entry name" value="WHTH_GntR"/>
    <property type="match status" value="1"/>
</dbReference>
<dbReference type="EMBL" id="CP036546">
    <property type="protein sequence ID" value="QCQ47501.1"/>
    <property type="molecule type" value="Genomic_DNA"/>
</dbReference>
<dbReference type="OrthoDB" id="1040417at2"/>
<evidence type="ECO:0000259" key="4">
    <source>
        <dbReference type="PROSITE" id="PS50949"/>
    </source>
</evidence>
<dbReference type="PANTHER" id="PTHR43537">
    <property type="entry name" value="TRANSCRIPTIONAL REGULATOR, GNTR FAMILY"/>
    <property type="match status" value="1"/>
</dbReference>
<evidence type="ECO:0000313" key="8">
    <source>
        <dbReference type="Proteomes" id="UP000266644"/>
    </source>
</evidence>
<feature type="domain" description="HTH gntR-type" evidence="4">
    <location>
        <begin position="50"/>
        <end position="118"/>
    </location>
</feature>
<dbReference type="Gene3D" id="1.20.120.530">
    <property type="entry name" value="GntR ligand-binding domain-like"/>
    <property type="match status" value="1"/>
</dbReference>
<dbReference type="PRINTS" id="PR00035">
    <property type="entry name" value="HTHGNTR"/>
</dbReference>
<dbReference type="Pfam" id="PF07729">
    <property type="entry name" value="FCD"/>
    <property type="match status" value="1"/>
</dbReference>
<dbReference type="InterPro" id="IPR008920">
    <property type="entry name" value="TF_FadR/GntR_C"/>
</dbReference>
<sequence>MFTKWSVSVLKMLVFLRKTSFICQTNKINLILTKLNCYTMDTLKLHGQAITLVDQVEDNLLTYFRTKDLRAGDAIPNEMELAAALGVARSVLREALSRLKMVGMIETRTRRGMILTEPSILGGMKRVVDPRILSEHSLFDLLGFRIALELGICSDLFQNITPEDIIELKEIVRLGIAFENNEYAPISEFTFHAKLYEITGNATIREFQEIIHPVMVFVKDKFKELLEPINIEIKERGELVTHADLLDFLEKHDEPGYRKALEKHFAVYKIFMKRRIVNE</sequence>
<dbReference type="Pfam" id="PF00392">
    <property type="entry name" value="GntR"/>
    <property type="match status" value="1"/>
</dbReference>
<accession>A0A396BMX6</accession>
<keyword evidence="3" id="KW-0804">Transcription</keyword>
<dbReference type="SMART" id="SM00345">
    <property type="entry name" value="HTH_GNTR"/>
    <property type="match status" value="1"/>
</dbReference>
<evidence type="ECO:0000256" key="1">
    <source>
        <dbReference type="ARBA" id="ARBA00023015"/>
    </source>
</evidence>
<dbReference type="InterPro" id="IPR036388">
    <property type="entry name" value="WH-like_DNA-bd_sf"/>
</dbReference>
<dbReference type="SUPFAM" id="SSF46785">
    <property type="entry name" value="Winged helix' DNA-binding domain"/>
    <property type="match status" value="1"/>
</dbReference>
<proteinExistence type="predicted"/>
<dbReference type="Proteomes" id="UP000266644">
    <property type="component" value="Unassembled WGS sequence"/>
</dbReference>
<organism evidence="6 8">
    <name type="scientific">Bacteroides fragilis</name>
    <dbReference type="NCBI Taxonomy" id="817"/>
    <lineage>
        <taxon>Bacteria</taxon>
        <taxon>Pseudomonadati</taxon>
        <taxon>Bacteroidota</taxon>
        <taxon>Bacteroidia</taxon>
        <taxon>Bacteroidales</taxon>
        <taxon>Bacteroidaceae</taxon>
        <taxon>Bacteroides</taxon>
    </lineage>
</organism>
<dbReference type="AlphaFoldDB" id="A0A396BMX6"/>
<dbReference type="InterPro" id="IPR036390">
    <property type="entry name" value="WH_DNA-bd_sf"/>
</dbReference>
<dbReference type="SMART" id="SM00895">
    <property type="entry name" value="FCD"/>
    <property type="match status" value="1"/>
</dbReference>